<dbReference type="AlphaFoldDB" id="A0A0G1FIV6"/>
<feature type="transmembrane region" description="Helical" evidence="5">
    <location>
        <begin position="175"/>
        <end position="196"/>
    </location>
</feature>
<name>A0A0G1FIV6_9BACT</name>
<evidence type="ECO:0000256" key="3">
    <source>
        <dbReference type="ARBA" id="ARBA00022989"/>
    </source>
</evidence>
<sequence length="415" mass="46042">MSLKQITLNTTIQIAGRLVSSGLSFAVTLILARILGANFFGEYIKISAFVTLFYLGVDFGLNLIFLKTAARSDLVKLPQFLGLRLGLGLVLAVLAVVGIYILSLVNPGFTVVMRSGVVIGSLAIIMYAFWLSLGAVFQLRLRFDQAALAEVVGAGVVLILVVGFAAFFLQPIQGVLLATWLLVLDLGISVVVGQVFLKLPRRNWWPQIDWQLWRKWFGESWPLGATLILNVIYFRIDTLILTAYRSSGEVGAYGLAYKFFELLLILPTFAMNSIYPLWLKRQTYDRKFWQQLKLLFGGLLLLSIIGGGVGWGLAPLVVYLKSDYVSSVGFLRLLLLSLPIFYLTSPLMWLFVLLNAQRQLLVVYGSATVLNVAANLWLIPQSGAAASAIITGITELWVLIWAYLKFKKLTYAKLS</sequence>
<feature type="transmembrane region" description="Helical" evidence="5">
    <location>
        <begin position="117"/>
        <end position="139"/>
    </location>
</feature>
<protein>
    <submittedName>
        <fullName evidence="6">Polysaccharide biosynthesis protein</fullName>
    </submittedName>
</protein>
<evidence type="ECO:0000256" key="5">
    <source>
        <dbReference type="SAM" id="Phobius"/>
    </source>
</evidence>
<comment type="caution">
    <text evidence="6">The sequence shown here is derived from an EMBL/GenBank/DDBJ whole genome shotgun (WGS) entry which is preliminary data.</text>
</comment>
<feature type="transmembrane region" description="Helical" evidence="5">
    <location>
        <begin position="361"/>
        <end position="379"/>
    </location>
</feature>
<dbReference type="InterPro" id="IPR052556">
    <property type="entry name" value="PolySynth_Transporter"/>
</dbReference>
<dbReference type="EMBL" id="LCFD01000007">
    <property type="protein sequence ID" value="KKS86768.1"/>
    <property type="molecule type" value="Genomic_DNA"/>
</dbReference>
<keyword evidence="2 5" id="KW-0812">Transmembrane</keyword>
<feature type="transmembrane region" description="Helical" evidence="5">
    <location>
        <begin position="85"/>
        <end position="105"/>
    </location>
</feature>
<feature type="transmembrane region" description="Helical" evidence="5">
    <location>
        <begin position="216"/>
        <end position="236"/>
    </location>
</feature>
<accession>A0A0G1FIV6</accession>
<feature type="transmembrane region" description="Helical" evidence="5">
    <location>
        <begin position="385"/>
        <end position="404"/>
    </location>
</feature>
<gene>
    <name evidence="6" type="ORF">UV61_C0007G0026</name>
</gene>
<comment type="subcellular location">
    <subcellularLocation>
        <location evidence="1">Membrane</location>
        <topology evidence="1">Multi-pass membrane protein</topology>
    </subcellularLocation>
</comment>
<feature type="transmembrane region" description="Helical" evidence="5">
    <location>
        <begin position="256"/>
        <end position="278"/>
    </location>
</feature>
<evidence type="ECO:0000256" key="2">
    <source>
        <dbReference type="ARBA" id="ARBA00022692"/>
    </source>
</evidence>
<feature type="transmembrane region" description="Helical" evidence="5">
    <location>
        <begin position="299"/>
        <end position="318"/>
    </location>
</feature>
<feature type="transmembrane region" description="Helical" evidence="5">
    <location>
        <begin position="146"/>
        <end position="169"/>
    </location>
</feature>
<evidence type="ECO:0000313" key="7">
    <source>
        <dbReference type="Proteomes" id="UP000034050"/>
    </source>
</evidence>
<evidence type="ECO:0000256" key="4">
    <source>
        <dbReference type="ARBA" id="ARBA00023136"/>
    </source>
</evidence>
<dbReference type="PANTHER" id="PTHR43424">
    <property type="entry name" value="LOCUS PUTATIVE PROTEIN 1-RELATED"/>
    <property type="match status" value="1"/>
</dbReference>
<dbReference type="Proteomes" id="UP000034050">
    <property type="component" value="Unassembled WGS sequence"/>
</dbReference>
<evidence type="ECO:0000256" key="1">
    <source>
        <dbReference type="ARBA" id="ARBA00004141"/>
    </source>
</evidence>
<keyword evidence="4 5" id="KW-0472">Membrane</keyword>
<dbReference type="InterPro" id="IPR002797">
    <property type="entry name" value="Polysacc_synth"/>
</dbReference>
<proteinExistence type="predicted"/>
<reference evidence="6 7" key="1">
    <citation type="journal article" date="2015" name="Nature">
        <title>rRNA introns, odd ribosomes, and small enigmatic genomes across a large radiation of phyla.</title>
        <authorList>
            <person name="Brown C.T."/>
            <person name="Hug L.A."/>
            <person name="Thomas B.C."/>
            <person name="Sharon I."/>
            <person name="Castelle C.J."/>
            <person name="Singh A."/>
            <person name="Wilkins M.J."/>
            <person name="Williams K.H."/>
            <person name="Banfield J.F."/>
        </authorList>
    </citation>
    <scope>NUCLEOTIDE SEQUENCE [LARGE SCALE GENOMIC DNA]</scope>
</reference>
<dbReference type="Pfam" id="PF01943">
    <property type="entry name" value="Polysacc_synt"/>
    <property type="match status" value="1"/>
</dbReference>
<feature type="transmembrane region" description="Helical" evidence="5">
    <location>
        <begin position="21"/>
        <end position="40"/>
    </location>
</feature>
<dbReference type="GO" id="GO:0016020">
    <property type="term" value="C:membrane"/>
    <property type="evidence" value="ECO:0007669"/>
    <property type="project" value="UniProtKB-SubCell"/>
</dbReference>
<evidence type="ECO:0000313" key="6">
    <source>
        <dbReference type="EMBL" id="KKS86768.1"/>
    </source>
</evidence>
<dbReference type="PANTHER" id="PTHR43424:SF1">
    <property type="entry name" value="LOCUS PUTATIVE PROTEIN 1-RELATED"/>
    <property type="match status" value="1"/>
</dbReference>
<feature type="transmembrane region" description="Helical" evidence="5">
    <location>
        <begin position="46"/>
        <end position="65"/>
    </location>
</feature>
<feature type="transmembrane region" description="Helical" evidence="5">
    <location>
        <begin position="330"/>
        <end position="354"/>
    </location>
</feature>
<dbReference type="STRING" id="1618446.UV61_C0007G0026"/>
<organism evidence="6 7">
    <name type="scientific">Candidatus Gottesmanbacteria bacterium GW2011_GWB1_43_11</name>
    <dbReference type="NCBI Taxonomy" id="1618446"/>
    <lineage>
        <taxon>Bacteria</taxon>
        <taxon>Candidatus Gottesmaniibacteriota</taxon>
    </lineage>
</organism>
<keyword evidence="3 5" id="KW-1133">Transmembrane helix</keyword>